<dbReference type="InterPro" id="IPR036259">
    <property type="entry name" value="MFS_trans_sf"/>
</dbReference>
<gene>
    <name evidence="4" type="ORF">ATF69_1372</name>
</gene>
<feature type="transmembrane region" description="Helical" evidence="3">
    <location>
        <begin position="50"/>
        <end position="69"/>
    </location>
</feature>
<dbReference type="AlphaFoldDB" id="A0A561XTS1"/>
<feature type="transmembrane region" description="Helical" evidence="3">
    <location>
        <begin position="385"/>
        <end position="406"/>
    </location>
</feature>
<feature type="transmembrane region" description="Helical" evidence="3">
    <location>
        <begin position="426"/>
        <end position="448"/>
    </location>
</feature>
<feature type="transmembrane region" description="Helical" evidence="3">
    <location>
        <begin position="251"/>
        <end position="275"/>
    </location>
</feature>
<feature type="transmembrane region" description="Helical" evidence="3">
    <location>
        <begin position="116"/>
        <end position="136"/>
    </location>
</feature>
<evidence type="ECO:0000313" key="5">
    <source>
        <dbReference type="Proteomes" id="UP000321485"/>
    </source>
</evidence>
<dbReference type="Proteomes" id="UP000321485">
    <property type="component" value="Unassembled WGS sequence"/>
</dbReference>
<name>A0A561XTS1_ACIDE</name>
<comment type="caution">
    <text evidence="4">The sequence shown here is derived from an EMBL/GenBank/DDBJ whole genome shotgun (WGS) entry which is preliminary data.</text>
</comment>
<dbReference type="CDD" id="cd17332">
    <property type="entry name" value="MFS_MelB_like"/>
    <property type="match status" value="1"/>
</dbReference>
<reference evidence="4 5" key="1">
    <citation type="journal article" date="2015" name="Stand. Genomic Sci.">
        <title>Genomic Encyclopedia of Bacterial and Archaeal Type Strains, Phase III: the genomes of soil and plant-associated and newly described type strains.</title>
        <authorList>
            <person name="Whitman W.B."/>
            <person name="Woyke T."/>
            <person name="Klenk H.P."/>
            <person name="Zhou Y."/>
            <person name="Lilburn T.G."/>
            <person name="Beck B.J."/>
            <person name="De Vos P."/>
            <person name="Vandamme P."/>
            <person name="Eisen J.A."/>
            <person name="Garrity G."/>
            <person name="Hugenholtz P."/>
            <person name="Kyrpides N.C."/>
        </authorList>
    </citation>
    <scope>NUCLEOTIDE SEQUENCE [LARGE SCALE GENOMIC DNA]</scope>
    <source>
        <strain evidence="4 5">DSM 64</strain>
    </source>
</reference>
<organism evidence="4 5">
    <name type="scientific">Acidovorax delafieldii</name>
    <name type="common">Pseudomonas delafieldii</name>
    <dbReference type="NCBI Taxonomy" id="47920"/>
    <lineage>
        <taxon>Bacteria</taxon>
        <taxon>Pseudomonadati</taxon>
        <taxon>Pseudomonadota</taxon>
        <taxon>Betaproteobacteria</taxon>
        <taxon>Burkholderiales</taxon>
        <taxon>Comamonadaceae</taxon>
        <taxon>Acidovorax</taxon>
    </lineage>
</organism>
<evidence type="ECO:0000256" key="3">
    <source>
        <dbReference type="SAM" id="Phobius"/>
    </source>
</evidence>
<sequence length="509" mass="54220">MTVPMNMQHTPHIRLSLGTKLGYAVGNVGLQMLIAAMSFLLMIFYTDVALVPPAVAGAALLVGKVWDTINDPLFGWLTDRTRSRHGRHRVYLIYGALPLAVVAAAVWMVPPGLSPWAAFVWIAVTYTLFDTVMTLVQLPYQAMAANMTQDYDERTSLTAFASMGALLGFFAGSVFMPLLVRAAPDARTGYALAGACFGLAAGVAVAVVAWRVREPATTGDLSPTAPNPPAATPGWTSVRSTLLATLRNRPFVMLVSAAGLVRLGLTLVQASLAYFVIYQLQGDKGDLPRFMGILLAVVGVSLFVWKRVVDRWEKNLAYILGLVFCCAGLVALYWVGPGQQALVTGILVVVGIGMGAHWIVPFAMVPDTIDHGHMQAGERQTGMYYGLYGLVDKLARTLATVLVAGMLELTGYVPNVAQSAQALQGITAMTGLLPALCLVLAIPLLMAYPITRARHADLVRSVGAAAPAETASAAAVAATPVRQSEHTTRPAWEPSRTLPGGGHDFAHSR</sequence>
<dbReference type="SUPFAM" id="SSF103473">
    <property type="entry name" value="MFS general substrate transporter"/>
    <property type="match status" value="1"/>
</dbReference>
<proteinExistence type="inferred from homology"/>
<feature type="transmembrane region" description="Helical" evidence="3">
    <location>
        <begin position="190"/>
        <end position="210"/>
    </location>
</feature>
<keyword evidence="3" id="KW-0472">Membrane</keyword>
<dbReference type="Pfam" id="PF13347">
    <property type="entry name" value="MFS_2"/>
    <property type="match status" value="1"/>
</dbReference>
<evidence type="ECO:0000256" key="1">
    <source>
        <dbReference type="ARBA" id="ARBA00009617"/>
    </source>
</evidence>
<dbReference type="InterPro" id="IPR001927">
    <property type="entry name" value="Na/Gal_symport"/>
</dbReference>
<feature type="transmembrane region" description="Helical" evidence="3">
    <location>
        <begin position="157"/>
        <end position="178"/>
    </location>
</feature>
<feature type="transmembrane region" description="Helical" evidence="3">
    <location>
        <begin position="317"/>
        <end position="335"/>
    </location>
</feature>
<feature type="transmembrane region" description="Helical" evidence="3">
    <location>
        <begin position="341"/>
        <end position="364"/>
    </location>
</feature>
<keyword evidence="3" id="KW-0812">Transmembrane</keyword>
<dbReference type="GO" id="GO:0008643">
    <property type="term" value="P:carbohydrate transport"/>
    <property type="evidence" value="ECO:0007669"/>
    <property type="project" value="InterPro"/>
</dbReference>
<evidence type="ECO:0000313" key="4">
    <source>
        <dbReference type="EMBL" id="TWG39500.1"/>
    </source>
</evidence>
<dbReference type="GO" id="GO:0005886">
    <property type="term" value="C:plasma membrane"/>
    <property type="evidence" value="ECO:0007669"/>
    <property type="project" value="TreeGrafter"/>
</dbReference>
<dbReference type="InterPro" id="IPR039672">
    <property type="entry name" value="MFS_2"/>
</dbReference>
<dbReference type="NCBIfam" id="TIGR00792">
    <property type="entry name" value="gph"/>
    <property type="match status" value="1"/>
</dbReference>
<dbReference type="Gene3D" id="1.20.1250.20">
    <property type="entry name" value="MFS general substrate transporter like domains"/>
    <property type="match status" value="2"/>
</dbReference>
<dbReference type="GO" id="GO:0006814">
    <property type="term" value="P:sodium ion transport"/>
    <property type="evidence" value="ECO:0007669"/>
    <property type="project" value="InterPro"/>
</dbReference>
<dbReference type="PANTHER" id="PTHR11328">
    <property type="entry name" value="MAJOR FACILITATOR SUPERFAMILY DOMAIN-CONTAINING PROTEIN"/>
    <property type="match status" value="1"/>
</dbReference>
<feature type="region of interest" description="Disordered" evidence="2">
    <location>
        <begin position="475"/>
        <end position="509"/>
    </location>
</feature>
<dbReference type="GO" id="GO:0015293">
    <property type="term" value="F:symporter activity"/>
    <property type="evidence" value="ECO:0007669"/>
    <property type="project" value="InterPro"/>
</dbReference>
<comment type="similarity">
    <text evidence="1">Belongs to the sodium:galactoside symporter (TC 2.A.2) family.</text>
</comment>
<evidence type="ECO:0000256" key="2">
    <source>
        <dbReference type="SAM" id="MobiDB-lite"/>
    </source>
</evidence>
<protein>
    <submittedName>
        <fullName evidence="4">GPH family glycoside/pentoside/hexuronide:cation symporter</fullName>
    </submittedName>
</protein>
<dbReference type="PANTHER" id="PTHR11328:SF24">
    <property type="entry name" value="MAJOR FACILITATOR SUPERFAMILY (MFS) PROFILE DOMAIN-CONTAINING PROTEIN"/>
    <property type="match status" value="1"/>
</dbReference>
<feature type="transmembrane region" description="Helical" evidence="3">
    <location>
        <begin position="287"/>
        <end position="305"/>
    </location>
</feature>
<feature type="transmembrane region" description="Helical" evidence="3">
    <location>
        <begin position="90"/>
        <end position="110"/>
    </location>
</feature>
<keyword evidence="3" id="KW-1133">Transmembrane helix</keyword>
<accession>A0A561XTS1</accession>
<dbReference type="EMBL" id="VJWE01000011">
    <property type="protein sequence ID" value="TWG39500.1"/>
    <property type="molecule type" value="Genomic_DNA"/>
</dbReference>
<feature type="transmembrane region" description="Helical" evidence="3">
    <location>
        <begin position="21"/>
        <end position="44"/>
    </location>
</feature>